<organism evidence="2">
    <name type="scientific">Amphimedon queenslandica</name>
    <name type="common">Sponge</name>
    <dbReference type="NCBI Taxonomy" id="400682"/>
    <lineage>
        <taxon>Eukaryota</taxon>
        <taxon>Metazoa</taxon>
        <taxon>Porifera</taxon>
        <taxon>Demospongiae</taxon>
        <taxon>Heteroscleromorpha</taxon>
        <taxon>Haplosclerida</taxon>
        <taxon>Niphatidae</taxon>
        <taxon>Amphimedon</taxon>
    </lineage>
</organism>
<dbReference type="Gene3D" id="1.10.4020.10">
    <property type="entry name" value="DNA breaking-rejoining enzymes"/>
    <property type="match status" value="1"/>
</dbReference>
<sequence length="62" mass="7045">MEQLVKTMPEGIGIFVAERQPKTAKEAAKLADYYQLARRGRVGPKNGEKNERPQRTTITCLR</sequence>
<evidence type="ECO:0000313" key="2">
    <source>
        <dbReference type="EnsemblMetazoa" id="Aqu2.1.34161_001"/>
    </source>
</evidence>
<name>A0A1X7V2I0_AMPQE</name>
<feature type="region of interest" description="Disordered" evidence="1">
    <location>
        <begin position="41"/>
        <end position="62"/>
    </location>
</feature>
<dbReference type="InterPro" id="IPR038269">
    <property type="entry name" value="SCAN_sf"/>
</dbReference>
<accession>A0A1X7V2I0</accession>
<protein>
    <submittedName>
        <fullName evidence="2">Uncharacterized protein</fullName>
    </submittedName>
</protein>
<dbReference type="InParanoid" id="A0A1X7V2I0"/>
<dbReference type="SUPFAM" id="SSF47353">
    <property type="entry name" value="Retrovirus capsid dimerization domain-like"/>
    <property type="match status" value="1"/>
</dbReference>
<dbReference type="AlphaFoldDB" id="A0A1X7V2I0"/>
<dbReference type="OrthoDB" id="10066033at2759"/>
<proteinExistence type="predicted"/>
<evidence type="ECO:0000256" key="1">
    <source>
        <dbReference type="SAM" id="MobiDB-lite"/>
    </source>
</evidence>
<reference evidence="2" key="1">
    <citation type="submission" date="2017-05" db="UniProtKB">
        <authorList>
            <consortium name="EnsemblMetazoa"/>
        </authorList>
    </citation>
    <scope>IDENTIFICATION</scope>
</reference>
<dbReference type="EnsemblMetazoa" id="Aqu2.1.34161_001">
    <property type="protein sequence ID" value="Aqu2.1.34161_001"/>
    <property type="gene ID" value="Aqu2.1.34161"/>
</dbReference>